<dbReference type="PROSITE" id="PS51103">
    <property type="entry name" value="PTS_EIIC_TYPE_1"/>
    <property type="match status" value="1"/>
</dbReference>
<dbReference type="InterPro" id="IPR036878">
    <property type="entry name" value="Glu_permease_IIB"/>
</dbReference>
<dbReference type="GO" id="GO:0016301">
    <property type="term" value="F:kinase activity"/>
    <property type="evidence" value="ECO:0007669"/>
    <property type="project" value="UniProtKB-KW"/>
</dbReference>
<feature type="compositionally biased region" description="Polar residues" evidence="12">
    <location>
        <begin position="476"/>
        <end position="486"/>
    </location>
</feature>
<dbReference type="PROSITE" id="PS51098">
    <property type="entry name" value="PTS_EIIB_TYPE_1"/>
    <property type="match status" value="1"/>
</dbReference>
<feature type="transmembrane region" description="Helical" evidence="13">
    <location>
        <begin position="384"/>
        <end position="408"/>
    </location>
</feature>
<evidence type="ECO:0000259" key="14">
    <source>
        <dbReference type="PROSITE" id="PS51093"/>
    </source>
</evidence>
<feature type="transmembrane region" description="Helical" evidence="13">
    <location>
        <begin position="428"/>
        <end position="450"/>
    </location>
</feature>
<keyword evidence="6" id="KW-0598">Phosphotransferase system</keyword>
<dbReference type="GO" id="GO:0009401">
    <property type="term" value="P:phosphoenolpyruvate-dependent sugar phosphotransferase system"/>
    <property type="evidence" value="ECO:0007669"/>
    <property type="project" value="UniProtKB-KW"/>
</dbReference>
<proteinExistence type="predicted"/>
<dbReference type="Pfam" id="PF00358">
    <property type="entry name" value="PTS_EIIA_1"/>
    <property type="match status" value="1"/>
</dbReference>
<dbReference type="SUPFAM" id="SSF51261">
    <property type="entry name" value="Duplicated hybrid motif"/>
    <property type="match status" value="1"/>
</dbReference>
<evidence type="ECO:0000256" key="5">
    <source>
        <dbReference type="ARBA" id="ARBA00022679"/>
    </source>
</evidence>
<comment type="subcellular location">
    <subcellularLocation>
        <location evidence="1">Cell membrane</location>
        <topology evidence="1">Multi-pass membrane protein</topology>
    </subcellularLocation>
</comment>
<feature type="transmembrane region" description="Helical" evidence="13">
    <location>
        <begin position="141"/>
        <end position="161"/>
    </location>
</feature>
<dbReference type="Pfam" id="PF02378">
    <property type="entry name" value="PTS_EIIC"/>
    <property type="match status" value="1"/>
</dbReference>
<evidence type="ECO:0000256" key="11">
    <source>
        <dbReference type="PROSITE-ProRule" id="PRU00421"/>
    </source>
</evidence>
<dbReference type="GO" id="GO:0015771">
    <property type="term" value="P:trehalose transport"/>
    <property type="evidence" value="ECO:0007669"/>
    <property type="project" value="TreeGrafter"/>
</dbReference>
<sequence length="634" mass="66862">MNYQELGDKILTLVGGRENISGLTHCATRLRFNLKDEGKAQTDTLKKTPGVLGVVVSGGQYQIVIGNDVNHVYKPIAEKCNLAQEGGQKQEGEKKSIGTRLIDTITGIFTPVLPAITAAGMLKAVLSLLVAFHLVNTDASTYQVINFMADAAFYFLPILLANSAAKKFGCNPYLAMMLGGMLLHPNFINMVTASQESGEAIRLFFIPIYNASYSSSVIPIILSIWFMSLVEPIADRISPKPIKFFTKPLITALVAGVAALAVLGPIGYIIASWIAAGVTALNTYVSWLVPMILGGVFPLLVMTGTHYGIIPIGINNRMTTGFDTIVYPANLASNIAQGAATFAVAVKTKKNEVRQVASSAGITAVCGITEPALYGINMRFKTPLISACIGGAVGGLFMGLFTVKNYGGGSPGLMTLPGYIGGDSLRDLMLASIGAVIAFVISFVICFIIYKDEAEEEQIQASPVPAQPAKTEASRTENAGGNGAASSSICAPVKGRLVPLSKVDDPTFAEEILGKGAAIIPENGNFVSPVKGTVQTVFDTKHAVGIVSDTGVEVLIHVGLNTVNLKGQHYEALVKDGDPVDVGTPLLKVDLDAVKAAGYDTITPVIVTNSMDYSDVIAIQEGDVRSGETIVKVL</sequence>
<evidence type="ECO:0000256" key="2">
    <source>
        <dbReference type="ARBA" id="ARBA00022448"/>
    </source>
</evidence>
<feature type="active site" description="Phosphocysteine intermediate; for EIIB activity" evidence="11">
    <location>
        <position position="26"/>
    </location>
</feature>
<evidence type="ECO:0000256" key="3">
    <source>
        <dbReference type="ARBA" id="ARBA00022475"/>
    </source>
</evidence>
<feature type="domain" description="PTS EIIB type-1" evidence="15">
    <location>
        <begin position="4"/>
        <end position="86"/>
    </location>
</feature>
<dbReference type="InterPro" id="IPR003352">
    <property type="entry name" value="PTS_EIIC"/>
</dbReference>
<feature type="transmembrane region" description="Helical" evidence="13">
    <location>
        <begin position="287"/>
        <end position="309"/>
    </location>
</feature>
<evidence type="ECO:0000256" key="13">
    <source>
        <dbReference type="SAM" id="Phobius"/>
    </source>
</evidence>
<reference evidence="17" key="1">
    <citation type="submission" date="2020-10" db="EMBL/GenBank/DDBJ databases">
        <authorList>
            <person name="Gilroy R."/>
        </authorList>
    </citation>
    <scope>NUCLEOTIDE SEQUENCE</scope>
    <source>
        <strain evidence="17">CHK190-19873</strain>
    </source>
</reference>
<feature type="domain" description="PTS EIIA type-1" evidence="14">
    <location>
        <begin position="505"/>
        <end position="609"/>
    </location>
</feature>
<keyword evidence="4 17" id="KW-0762">Sugar transport</keyword>
<dbReference type="Proteomes" id="UP000823935">
    <property type="component" value="Unassembled WGS sequence"/>
</dbReference>
<keyword evidence="8" id="KW-0418">Kinase</keyword>
<evidence type="ECO:0000256" key="8">
    <source>
        <dbReference type="ARBA" id="ARBA00022777"/>
    </source>
</evidence>
<dbReference type="InterPro" id="IPR011055">
    <property type="entry name" value="Dup_hybrid_motif"/>
</dbReference>
<dbReference type="FunFam" id="2.70.70.10:FF:000001">
    <property type="entry name" value="PTS system glucose-specific IIA component"/>
    <property type="match status" value="1"/>
</dbReference>
<dbReference type="InterPro" id="IPR011297">
    <property type="entry name" value="PTS_IIABC_b_glu"/>
</dbReference>
<dbReference type="InterPro" id="IPR001996">
    <property type="entry name" value="PTS_IIB_1"/>
</dbReference>
<dbReference type="GO" id="GO:0005886">
    <property type="term" value="C:plasma membrane"/>
    <property type="evidence" value="ECO:0007669"/>
    <property type="project" value="UniProtKB-SubCell"/>
</dbReference>
<dbReference type="PANTHER" id="PTHR30175">
    <property type="entry name" value="PHOSPHOTRANSFERASE SYSTEM TRANSPORT PROTEIN"/>
    <property type="match status" value="1"/>
</dbReference>
<organism evidence="17 18">
    <name type="scientific">Candidatus Limivivens intestinipullorum</name>
    <dbReference type="NCBI Taxonomy" id="2840858"/>
    <lineage>
        <taxon>Bacteria</taxon>
        <taxon>Bacillati</taxon>
        <taxon>Bacillota</taxon>
        <taxon>Clostridia</taxon>
        <taxon>Lachnospirales</taxon>
        <taxon>Lachnospiraceae</taxon>
        <taxon>Lachnospiraceae incertae sedis</taxon>
        <taxon>Candidatus Limivivens</taxon>
    </lineage>
</organism>
<evidence type="ECO:0000256" key="4">
    <source>
        <dbReference type="ARBA" id="ARBA00022597"/>
    </source>
</evidence>
<evidence type="ECO:0000256" key="12">
    <source>
        <dbReference type="SAM" id="MobiDB-lite"/>
    </source>
</evidence>
<feature type="transmembrane region" description="Helical" evidence="13">
    <location>
        <begin position="211"/>
        <end position="230"/>
    </location>
</feature>
<dbReference type="Gene3D" id="3.30.1360.60">
    <property type="entry name" value="Glucose permease domain IIB"/>
    <property type="match status" value="1"/>
</dbReference>
<evidence type="ECO:0000256" key="10">
    <source>
        <dbReference type="ARBA" id="ARBA00023136"/>
    </source>
</evidence>
<dbReference type="PANTHER" id="PTHR30175:SF1">
    <property type="entry name" value="PTS SYSTEM ARBUTIN-, CELLOBIOSE-, AND SALICIN-SPECIFIC EIIBC COMPONENT-RELATED"/>
    <property type="match status" value="1"/>
</dbReference>
<dbReference type="InterPro" id="IPR018113">
    <property type="entry name" value="PTrfase_EIIB_Cys"/>
</dbReference>
<evidence type="ECO:0000259" key="15">
    <source>
        <dbReference type="PROSITE" id="PS51098"/>
    </source>
</evidence>
<evidence type="ECO:0000256" key="9">
    <source>
        <dbReference type="ARBA" id="ARBA00022989"/>
    </source>
</evidence>
<evidence type="ECO:0000256" key="1">
    <source>
        <dbReference type="ARBA" id="ARBA00004651"/>
    </source>
</evidence>
<dbReference type="NCBIfam" id="TIGR00830">
    <property type="entry name" value="PTBA"/>
    <property type="match status" value="1"/>
</dbReference>
<dbReference type="SUPFAM" id="SSF55604">
    <property type="entry name" value="Glucose permease domain IIB"/>
    <property type="match status" value="1"/>
</dbReference>
<keyword evidence="2" id="KW-0813">Transport</keyword>
<keyword evidence="5" id="KW-0808">Transferase</keyword>
<name>A0A9D1JIM1_9FIRM</name>
<feature type="region of interest" description="Disordered" evidence="12">
    <location>
        <begin position="460"/>
        <end position="486"/>
    </location>
</feature>
<evidence type="ECO:0000313" key="18">
    <source>
        <dbReference type="Proteomes" id="UP000823935"/>
    </source>
</evidence>
<accession>A0A9D1JIM1</accession>
<dbReference type="NCBIfam" id="TIGR01995">
    <property type="entry name" value="PTS-II-ABC-beta"/>
    <property type="match status" value="1"/>
</dbReference>
<dbReference type="PROSITE" id="PS01035">
    <property type="entry name" value="PTS_EIIB_TYPE_1_CYS"/>
    <property type="match status" value="1"/>
</dbReference>
<keyword evidence="3" id="KW-1003">Cell membrane</keyword>
<comment type="caution">
    <text evidence="17">The sequence shown here is derived from an EMBL/GenBank/DDBJ whole genome shotgun (WGS) entry which is preliminary data.</text>
</comment>
<feature type="transmembrane region" description="Helical" evidence="13">
    <location>
        <begin position="173"/>
        <end position="191"/>
    </location>
</feature>
<dbReference type="AlphaFoldDB" id="A0A9D1JIM1"/>
<dbReference type="Gene3D" id="2.70.70.10">
    <property type="entry name" value="Glucose Permease (Domain IIA)"/>
    <property type="match status" value="1"/>
</dbReference>
<evidence type="ECO:0000256" key="7">
    <source>
        <dbReference type="ARBA" id="ARBA00022692"/>
    </source>
</evidence>
<dbReference type="CDD" id="cd00212">
    <property type="entry name" value="PTS_IIB_glc"/>
    <property type="match status" value="1"/>
</dbReference>
<feature type="transmembrane region" description="Helical" evidence="13">
    <location>
        <begin position="250"/>
        <end position="275"/>
    </location>
</feature>
<dbReference type="FunFam" id="3.30.1360.60:FF:000001">
    <property type="entry name" value="PTS system glucose-specific IIBC component PtsG"/>
    <property type="match status" value="1"/>
</dbReference>
<feature type="domain" description="PTS EIIC type-1" evidence="16">
    <location>
        <begin position="103"/>
        <end position="461"/>
    </location>
</feature>
<dbReference type="InterPro" id="IPR050558">
    <property type="entry name" value="PTS_Sugar-Specific_Components"/>
</dbReference>
<dbReference type="EMBL" id="DVIQ01000007">
    <property type="protein sequence ID" value="HIS30170.1"/>
    <property type="molecule type" value="Genomic_DNA"/>
</dbReference>
<feature type="transmembrane region" description="Helical" evidence="13">
    <location>
        <begin position="112"/>
        <end position="135"/>
    </location>
</feature>
<evidence type="ECO:0000259" key="16">
    <source>
        <dbReference type="PROSITE" id="PS51103"/>
    </source>
</evidence>
<protein>
    <submittedName>
        <fullName evidence="17">PTS glucose transporter subunit IIA</fullName>
    </submittedName>
</protein>
<dbReference type="Pfam" id="PF00367">
    <property type="entry name" value="PTS_EIIB"/>
    <property type="match status" value="1"/>
</dbReference>
<reference evidence="17" key="2">
    <citation type="journal article" date="2021" name="PeerJ">
        <title>Extensive microbial diversity within the chicken gut microbiome revealed by metagenomics and culture.</title>
        <authorList>
            <person name="Gilroy R."/>
            <person name="Ravi A."/>
            <person name="Getino M."/>
            <person name="Pursley I."/>
            <person name="Horton D.L."/>
            <person name="Alikhan N.F."/>
            <person name="Baker D."/>
            <person name="Gharbi K."/>
            <person name="Hall N."/>
            <person name="Watson M."/>
            <person name="Adriaenssens E.M."/>
            <person name="Foster-Nyarko E."/>
            <person name="Jarju S."/>
            <person name="Secka A."/>
            <person name="Antonio M."/>
            <person name="Oren A."/>
            <person name="Chaudhuri R.R."/>
            <person name="La Ragione R."/>
            <person name="Hildebrand F."/>
            <person name="Pallen M.J."/>
        </authorList>
    </citation>
    <scope>NUCLEOTIDE SEQUENCE</scope>
    <source>
        <strain evidence="17">CHK190-19873</strain>
    </source>
</reference>
<dbReference type="InterPro" id="IPR013013">
    <property type="entry name" value="PTS_EIIC_1"/>
</dbReference>
<keyword evidence="7 13" id="KW-0812">Transmembrane</keyword>
<dbReference type="PROSITE" id="PS51093">
    <property type="entry name" value="PTS_EIIA_TYPE_1"/>
    <property type="match status" value="1"/>
</dbReference>
<dbReference type="InterPro" id="IPR001127">
    <property type="entry name" value="PTS_EIIA_1_perm"/>
</dbReference>
<dbReference type="GO" id="GO:0008982">
    <property type="term" value="F:protein-N(PI)-phosphohistidine-sugar phosphotransferase activity"/>
    <property type="evidence" value="ECO:0007669"/>
    <property type="project" value="InterPro"/>
</dbReference>
<evidence type="ECO:0000313" key="17">
    <source>
        <dbReference type="EMBL" id="HIS30170.1"/>
    </source>
</evidence>
<evidence type="ECO:0000256" key="6">
    <source>
        <dbReference type="ARBA" id="ARBA00022683"/>
    </source>
</evidence>
<gene>
    <name evidence="17" type="ORF">IAB44_01250</name>
</gene>
<keyword evidence="10 13" id="KW-0472">Membrane</keyword>
<dbReference type="PROSITE" id="PS00371">
    <property type="entry name" value="PTS_EIIA_TYPE_1_HIS"/>
    <property type="match status" value="1"/>
</dbReference>
<keyword evidence="9 13" id="KW-1133">Transmembrane helix</keyword>
<dbReference type="GO" id="GO:0090589">
    <property type="term" value="F:protein-phosphocysteine-trehalose phosphotransferase system transporter activity"/>
    <property type="evidence" value="ECO:0007669"/>
    <property type="project" value="TreeGrafter"/>
</dbReference>